<dbReference type="InterPro" id="IPR050263">
    <property type="entry name" value="Bact_Fimbrial_Adh_Pro"/>
</dbReference>
<feature type="domain" description="Fimbrial-type adhesion" evidence="6">
    <location>
        <begin position="187"/>
        <end position="331"/>
    </location>
</feature>
<dbReference type="AlphaFoldDB" id="A0A822WIS9"/>
<dbReference type="PANTHER" id="PTHR33420:SF12">
    <property type="entry name" value="FIMBRIN-LIKE PROTEIN FIMI-RELATED"/>
    <property type="match status" value="1"/>
</dbReference>
<dbReference type="PANTHER" id="PTHR33420">
    <property type="entry name" value="FIMBRIAL SUBUNIT ELFA-RELATED"/>
    <property type="match status" value="1"/>
</dbReference>
<dbReference type="EMBL" id="FJZI01000001">
    <property type="protein sequence ID" value="CZX01087.1"/>
    <property type="molecule type" value="Genomic_DNA"/>
</dbReference>
<reference evidence="8 9" key="1">
    <citation type="submission" date="2016-03" db="EMBL/GenBank/DDBJ databases">
        <authorList>
            <consortium name="Pathogen Informatics"/>
        </authorList>
    </citation>
    <scope>NUCLEOTIDE SEQUENCE [LARGE SCALE GENOMIC DNA]</scope>
    <source>
        <strain evidence="9">e1527</strain>
    </source>
</reference>
<comment type="subcellular location">
    <subcellularLocation>
        <location evidence="1">Fimbrium</location>
    </subcellularLocation>
</comment>
<dbReference type="InterPro" id="IPR008966">
    <property type="entry name" value="Adhesion_dom_sf"/>
</dbReference>
<evidence type="ECO:0000256" key="1">
    <source>
        <dbReference type="ARBA" id="ARBA00004561"/>
    </source>
</evidence>
<dbReference type="SUPFAM" id="SSF49401">
    <property type="entry name" value="Bacterial adhesins"/>
    <property type="match status" value="1"/>
</dbReference>
<name>A0A822WIS9_9ENTR</name>
<evidence type="ECO:0000256" key="5">
    <source>
        <dbReference type="SAM" id="SignalP"/>
    </source>
</evidence>
<dbReference type="InterPro" id="IPR000259">
    <property type="entry name" value="Adhesion_dom_fimbrial"/>
</dbReference>
<evidence type="ECO:0000256" key="4">
    <source>
        <dbReference type="ARBA" id="ARBA00023263"/>
    </source>
</evidence>
<evidence type="ECO:0000256" key="3">
    <source>
        <dbReference type="ARBA" id="ARBA00022729"/>
    </source>
</evidence>
<evidence type="ECO:0000259" key="7">
    <source>
        <dbReference type="Pfam" id="PF22003"/>
    </source>
</evidence>
<dbReference type="InterPro" id="IPR036937">
    <property type="entry name" value="Adhesion_dom_fimbrial_sf"/>
</dbReference>
<evidence type="ECO:0000313" key="8">
    <source>
        <dbReference type="EMBL" id="CZX01087.1"/>
    </source>
</evidence>
<dbReference type="GO" id="GO:0009289">
    <property type="term" value="C:pilus"/>
    <property type="evidence" value="ECO:0007669"/>
    <property type="project" value="UniProtKB-SubCell"/>
</dbReference>
<evidence type="ECO:0000256" key="2">
    <source>
        <dbReference type="ARBA" id="ARBA00006671"/>
    </source>
</evidence>
<proteinExistence type="inferred from homology"/>
<dbReference type="GO" id="GO:0043709">
    <property type="term" value="P:cell adhesion involved in single-species biofilm formation"/>
    <property type="evidence" value="ECO:0007669"/>
    <property type="project" value="TreeGrafter"/>
</dbReference>
<dbReference type="Gene3D" id="2.60.40.3310">
    <property type="match status" value="1"/>
</dbReference>
<evidence type="ECO:0000259" key="6">
    <source>
        <dbReference type="Pfam" id="PF00419"/>
    </source>
</evidence>
<dbReference type="Proteomes" id="UP000076063">
    <property type="component" value="Unassembled WGS sequence"/>
</dbReference>
<protein>
    <submittedName>
        <fullName evidence="8">P pilus assembly protein, pilin FimA</fullName>
    </submittedName>
</protein>
<dbReference type="Gene3D" id="2.60.40.1090">
    <property type="entry name" value="Fimbrial-type adhesion domain"/>
    <property type="match status" value="1"/>
</dbReference>
<comment type="similarity">
    <text evidence="2">Belongs to the fimbrial protein family.</text>
</comment>
<accession>A0A822WIS9</accession>
<keyword evidence="3 5" id="KW-0732">Signal</keyword>
<sequence>MVASPSLTPFAVGNIKMKTMKFLLLLCLLAGWNGAWAGTCTTIVPQTSSLSVGTLNVQRDAPVGTVIFSGAASNTGSYLTGCSNPLMLGFSMRYNGATLSTYGNHVYNTNVSGIGIRFSSNNYFDNPSNTFSYNAQTSYVDWYGGKIELVVTGPVSSGALTPGVIGVVTLQGSDAIYRDGLTTQLTSGTINALACTINTPQLTFAIGNIPASSFTGGVGTSPAGAQNTQNLGLNCSAGTNINVTLSGIQNPDSGNTSVMALTGQGNSGTAKGVGVQLIYNGTPLAMNSRLLLKQSAGGVETLPLTARYYQTLGTVQSGTANASATLNITYQ</sequence>
<dbReference type="InterPro" id="IPR054160">
    <property type="entry name" value="MrkD_recept-bd"/>
</dbReference>
<feature type="chain" id="PRO_5032719765" evidence="5">
    <location>
        <begin position="38"/>
        <end position="331"/>
    </location>
</feature>
<gene>
    <name evidence="8" type="ORF">SAMEA2273372_00217</name>
</gene>
<organism evidence="8 9">
    <name type="scientific">Enterobacter bugandensis</name>
    <dbReference type="NCBI Taxonomy" id="881260"/>
    <lineage>
        <taxon>Bacteria</taxon>
        <taxon>Pseudomonadati</taxon>
        <taxon>Pseudomonadota</taxon>
        <taxon>Gammaproteobacteria</taxon>
        <taxon>Enterobacterales</taxon>
        <taxon>Enterobacteriaceae</taxon>
        <taxon>Enterobacter</taxon>
    </lineage>
</organism>
<dbReference type="Pfam" id="PF00419">
    <property type="entry name" value="Fimbrial"/>
    <property type="match status" value="1"/>
</dbReference>
<feature type="domain" description="MrkD-like receptor binding" evidence="7">
    <location>
        <begin position="50"/>
        <end position="164"/>
    </location>
</feature>
<evidence type="ECO:0000313" key="9">
    <source>
        <dbReference type="Proteomes" id="UP000076063"/>
    </source>
</evidence>
<comment type="caution">
    <text evidence="8">The sequence shown here is derived from an EMBL/GenBank/DDBJ whole genome shotgun (WGS) entry which is preliminary data.</text>
</comment>
<feature type="signal peptide" evidence="5">
    <location>
        <begin position="1"/>
        <end position="37"/>
    </location>
</feature>
<dbReference type="Pfam" id="PF22003">
    <property type="entry name" value="MrkDrd"/>
    <property type="match status" value="1"/>
</dbReference>
<keyword evidence="4" id="KW-0281">Fimbrium</keyword>